<feature type="region of interest" description="Disordered" evidence="1">
    <location>
        <begin position="60"/>
        <end position="91"/>
    </location>
</feature>
<accession>A0A6A6MTL0</accession>
<keyword evidence="3" id="KW-1185">Reference proteome</keyword>
<sequence>MNEGLFLLVDDNSSFKIAKAKEIHLYREHEDNVDINEFVRDFGGLGDDVPIVDSCGVEGKSSGGVEGQSSDGVKGQGCGGAARQSSCVVEK</sequence>
<comment type="caution">
    <text evidence="2">The sequence shown here is derived from an EMBL/GenBank/DDBJ whole genome shotgun (WGS) entry which is preliminary data.</text>
</comment>
<protein>
    <submittedName>
        <fullName evidence="2">Uncharacterized protein</fullName>
    </submittedName>
</protein>
<dbReference type="EMBL" id="JAAGAX010000005">
    <property type="protein sequence ID" value="KAF2315636.1"/>
    <property type="molecule type" value="Genomic_DNA"/>
</dbReference>
<evidence type="ECO:0000256" key="1">
    <source>
        <dbReference type="SAM" id="MobiDB-lite"/>
    </source>
</evidence>
<proteinExistence type="predicted"/>
<dbReference type="Proteomes" id="UP000467840">
    <property type="component" value="Chromosome 15"/>
</dbReference>
<name>A0A6A6MTL0_HEVBR</name>
<dbReference type="AlphaFoldDB" id="A0A6A6MTL0"/>
<organism evidence="2 3">
    <name type="scientific">Hevea brasiliensis</name>
    <name type="common">Para rubber tree</name>
    <name type="synonym">Siphonia brasiliensis</name>
    <dbReference type="NCBI Taxonomy" id="3981"/>
    <lineage>
        <taxon>Eukaryota</taxon>
        <taxon>Viridiplantae</taxon>
        <taxon>Streptophyta</taxon>
        <taxon>Embryophyta</taxon>
        <taxon>Tracheophyta</taxon>
        <taxon>Spermatophyta</taxon>
        <taxon>Magnoliopsida</taxon>
        <taxon>eudicotyledons</taxon>
        <taxon>Gunneridae</taxon>
        <taxon>Pentapetalae</taxon>
        <taxon>rosids</taxon>
        <taxon>fabids</taxon>
        <taxon>Malpighiales</taxon>
        <taxon>Euphorbiaceae</taxon>
        <taxon>Crotonoideae</taxon>
        <taxon>Micrandreae</taxon>
        <taxon>Hevea</taxon>
    </lineage>
</organism>
<reference evidence="2 3" key="1">
    <citation type="journal article" date="2020" name="Mol. Plant">
        <title>The Chromosome-Based Rubber Tree Genome Provides New Insights into Spurge Genome Evolution and Rubber Biosynthesis.</title>
        <authorList>
            <person name="Liu J."/>
            <person name="Shi C."/>
            <person name="Shi C.C."/>
            <person name="Li W."/>
            <person name="Zhang Q.J."/>
            <person name="Zhang Y."/>
            <person name="Li K."/>
            <person name="Lu H.F."/>
            <person name="Shi C."/>
            <person name="Zhu S.T."/>
            <person name="Xiao Z.Y."/>
            <person name="Nan H."/>
            <person name="Yue Y."/>
            <person name="Zhu X.G."/>
            <person name="Wu Y."/>
            <person name="Hong X.N."/>
            <person name="Fan G.Y."/>
            <person name="Tong Y."/>
            <person name="Zhang D."/>
            <person name="Mao C.L."/>
            <person name="Liu Y.L."/>
            <person name="Hao S.J."/>
            <person name="Liu W.Q."/>
            <person name="Lv M.Q."/>
            <person name="Zhang H.B."/>
            <person name="Liu Y."/>
            <person name="Hu-Tang G.R."/>
            <person name="Wang J.P."/>
            <person name="Wang J.H."/>
            <person name="Sun Y.H."/>
            <person name="Ni S.B."/>
            <person name="Chen W.B."/>
            <person name="Zhang X.C."/>
            <person name="Jiao Y.N."/>
            <person name="Eichler E.E."/>
            <person name="Li G.H."/>
            <person name="Liu X."/>
            <person name="Gao L.Z."/>
        </authorList>
    </citation>
    <scope>NUCLEOTIDE SEQUENCE [LARGE SCALE GENOMIC DNA]</scope>
    <source>
        <strain evidence="3">cv. GT1</strain>
        <tissue evidence="2">Leaf</tissue>
    </source>
</reference>
<evidence type="ECO:0000313" key="3">
    <source>
        <dbReference type="Proteomes" id="UP000467840"/>
    </source>
</evidence>
<gene>
    <name evidence="2" type="ORF">GH714_040152</name>
</gene>
<evidence type="ECO:0000313" key="2">
    <source>
        <dbReference type="EMBL" id="KAF2315636.1"/>
    </source>
</evidence>